<reference evidence="3" key="1">
    <citation type="journal article" date="2018" name="Genome Biol.">
        <title>SKESA: strategic k-mer extension for scrupulous assemblies.</title>
        <authorList>
            <person name="Souvorov A."/>
            <person name="Agarwala R."/>
            <person name="Lipman D.J."/>
        </authorList>
    </citation>
    <scope>NUCLEOTIDE SEQUENCE</scope>
    <source>
        <strain evidence="3">CAV1698</strain>
    </source>
</reference>
<dbReference type="Gene3D" id="3.90.550.10">
    <property type="entry name" value="Spore Coat Polysaccharide Biosynthesis Protein SpsA, Chain A"/>
    <property type="match status" value="1"/>
</dbReference>
<dbReference type="Gene3D" id="3.10.580.10">
    <property type="entry name" value="CBS-domain"/>
    <property type="match status" value="1"/>
</dbReference>
<dbReference type="InterPro" id="IPR050486">
    <property type="entry name" value="Mannose-1P_guanyltransferase"/>
</dbReference>
<dbReference type="InterPro" id="IPR046342">
    <property type="entry name" value="CBS_dom_sf"/>
</dbReference>
<protein>
    <submittedName>
        <fullName evidence="3">Nucleotidyltransferase family protein</fullName>
    </submittedName>
</protein>
<organism evidence="3 4">
    <name type="scientific">Citrobacter amalonaticus</name>
    <dbReference type="NCBI Taxonomy" id="35703"/>
    <lineage>
        <taxon>Bacteria</taxon>
        <taxon>Pseudomonadati</taxon>
        <taxon>Pseudomonadota</taxon>
        <taxon>Gammaproteobacteria</taxon>
        <taxon>Enterobacterales</taxon>
        <taxon>Enterobacteriaceae</taxon>
        <taxon>Citrobacter</taxon>
    </lineage>
</organism>
<feature type="domain" description="CBS" evidence="2">
    <location>
        <begin position="67"/>
        <end position="123"/>
    </location>
</feature>
<evidence type="ECO:0000259" key="2">
    <source>
        <dbReference type="PROSITE" id="PS51371"/>
    </source>
</evidence>
<dbReference type="Proteomes" id="UP000862426">
    <property type="component" value="Unassembled WGS sequence"/>
</dbReference>
<dbReference type="AlphaFoldDB" id="A0A9C7V241"/>
<dbReference type="InterPro" id="IPR029044">
    <property type="entry name" value="Nucleotide-diphossugar_trans"/>
</dbReference>
<name>A0A9C7V241_CITAM</name>
<dbReference type="PROSITE" id="PS51371">
    <property type="entry name" value="CBS"/>
    <property type="match status" value="2"/>
</dbReference>
<feature type="domain" description="CBS" evidence="2">
    <location>
        <begin position="1"/>
        <end position="59"/>
    </location>
</feature>
<dbReference type="EMBL" id="DACYAJ020000014">
    <property type="protein sequence ID" value="HCD1255937.1"/>
    <property type="molecule type" value="Genomic_DNA"/>
</dbReference>
<reference evidence="3" key="2">
    <citation type="submission" date="2022-05" db="EMBL/GenBank/DDBJ databases">
        <authorList>
            <consortium name="NCBI Pathogen Detection Project"/>
        </authorList>
    </citation>
    <scope>NUCLEOTIDE SEQUENCE</scope>
    <source>
        <strain evidence="3">CAV1698</strain>
    </source>
</reference>
<dbReference type="CDD" id="cd06426">
    <property type="entry name" value="NTP_transferase_like_2"/>
    <property type="match status" value="1"/>
</dbReference>
<dbReference type="Pfam" id="PF00483">
    <property type="entry name" value="NTP_transferase"/>
    <property type="match status" value="1"/>
</dbReference>
<evidence type="ECO:0000313" key="3">
    <source>
        <dbReference type="EMBL" id="HCD1255937.1"/>
    </source>
</evidence>
<dbReference type="InterPro" id="IPR005835">
    <property type="entry name" value="NTP_transferase_dom"/>
</dbReference>
<dbReference type="Pfam" id="PF00571">
    <property type="entry name" value="CBS"/>
    <property type="match status" value="2"/>
</dbReference>
<comment type="caution">
    <text evidence="3">The sequence shown here is derived from an EMBL/GenBank/DDBJ whole genome shotgun (WGS) entry which is preliminary data.</text>
</comment>
<dbReference type="GO" id="GO:0016779">
    <property type="term" value="F:nucleotidyltransferase activity"/>
    <property type="evidence" value="ECO:0007669"/>
    <property type="project" value="UniProtKB-ARBA"/>
</dbReference>
<dbReference type="PANTHER" id="PTHR22572">
    <property type="entry name" value="SUGAR-1-PHOSPHATE GUANYL TRANSFERASE"/>
    <property type="match status" value="1"/>
</dbReference>
<accession>A0A9C7V241</accession>
<gene>
    <name evidence="3" type="ORF">JD854_RS12870</name>
</gene>
<evidence type="ECO:0000256" key="1">
    <source>
        <dbReference type="PROSITE-ProRule" id="PRU00703"/>
    </source>
</evidence>
<dbReference type="SUPFAM" id="SSF54631">
    <property type="entry name" value="CBS-domain pair"/>
    <property type="match status" value="1"/>
</dbReference>
<dbReference type="CDD" id="cd04607">
    <property type="entry name" value="CBS_pair_NTP_transferase_assoc"/>
    <property type="match status" value="1"/>
</dbReference>
<dbReference type="SUPFAM" id="SSF53448">
    <property type="entry name" value="Nucleotide-diphospho-sugar transferases"/>
    <property type="match status" value="1"/>
</dbReference>
<keyword evidence="1" id="KW-0129">CBS domain</keyword>
<dbReference type="InterPro" id="IPR000644">
    <property type="entry name" value="CBS_dom"/>
</dbReference>
<proteinExistence type="predicted"/>
<evidence type="ECO:0000313" key="4">
    <source>
        <dbReference type="Proteomes" id="UP000862426"/>
    </source>
</evidence>
<sequence length="353" mass="40076">MKKKWENIILSPERTMLEAIQVINDGGLRMCLITGAENMLLGVITDGDIRRAILKNIPLHERVSMIMNRQPVTLSGYVSPEKTREIMQAKSILALPIVDSENHLCGLETWEHSFQQPVYENPVFIMAGGLGTRLRPLTNDCPKPMLKVGDKPLLEILLTQFIQAGFKNIYISTCYMPEKIMGYFGDGSAWGATIHYIHEETPLGTGGALGLLPDTVPQLPLIMVNGDVLTDTDFARLLEFHLEHKPVATMCVRQYEYQIPYGVINSEGNRIVDIKEKPVQHYFVNAGIYVISPELYMNVPRQERIDMPSLLDQQIAQAQDVLMFPLQEYWLDIGRIDDFNQAQRDIKELSCMR</sequence>